<dbReference type="InterPro" id="IPR000510">
    <property type="entry name" value="Nase/OxRdtase_comp1"/>
</dbReference>
<dbReference type="PIRSF" id="PIRSF000163">
    <property type="entry name" value="PCP_ChlB"/>
    <property type="match status" value="1"/>
</dbReference>
<feature type="domain" description="Nitrogenase/oxidoreductase component 1" evidence="7">
    <location>
        <begin position="62"/>
        <end position="452"/>
    </location>
</feature>
<dbReference type="NCBIfam" id="TIGR02015">
    <property type="entry name" value="BchY"/>
    <property type="match status" value="1"/>
</dbReference>
<dbReference type="PANTHER" id="PTHR39429:SF3">
    <property type="entry name" value="LIGHT-INDEPENDENT PROTOCHLOROPHYLLIDE REDUCTASE SUBUNIT N"/>
    <property type="match status" value="1"/>
</dbReference>
<dbReference type="GO" id="GO:0015979">
    <property type="term" value="P:photosynthesis"/>
    <property type="evidence" value="ECO:0007669"/>
    <property type="project" value="UniProtKB-KW"/>
</dbReference>
<dbReference type="EC" id="1.3.7.15" evidence="8"/>
<reference evidence="8 9" key="1">
    <citation type="submission" date="2018-08" db="EMBL/GenBank/DDBJ databases">
        <title>Erythrobacter zhengii sp.nov., a bacterium isolated from deep-sea sediment.</title>
        <authorList>
            <person name="Fang C."/>
            <person name="Wu Y.-H."/>
            <person name="Sun C."/>
            <person name="Wang H."/>
            <person name="Cheng H."/>
            <person name="Meng F.-X."/>
            <person name="Wang C.-S."/>
            <person name="Xu X.-W."/>
        </authorList>
    </citation>
    <scope>NUCLEOTIDE SEQUENCE [LARGE SCALE GENOMIC DNA]</scope>
    <source>
        <strain evidence="8 9">V18</strain>
    </source>
</reference>
<keyword evidence="4" id="KW-0149">Chlorophyll biosynthesis</keyword>
<keyword evidence="2" id="KW-0602">Photosynthesis</keyword>
<evidence type="ECO:0000313" key="9">
    <source>
        <dbReference type="Proteomes" id="UP000286576"/>
    </source>
</evidence>
<evidence type="ECO:0000313" key="8">
    <source>
        <dbReference type="EMBL" id="RIV85595.1"/>
    </source>
</evidence>
<evidence type="ECO:0000259" key="7">
    <source>
        <dbReference type="Pfam" id="PF00148"/>
    </source>
</evidence>
<dbReference type="PANTHER" id="PTHR39429">
    <property type="entry name" value="LIGHT-INDEPENDENT PROTOCHLOROPHYLLIDE REDUCTASE SUBUNIT N"/>
    <property type="match status" value="1"/>
</dbReference>
<dbReference type="RefSeq" id="WP_119586786.1">
    <property type="nucleotide sequence ID" value="NZ_CAWODQ010000024.1"/>
</dbReference>
<evidence type="ECO:0000256" key="5">
    <source>
        <dbReference type="ARBA" id="ARBA00023181"/>
    </source>
</evidence>
<dbReference type="UniPathway" id="UPA00669"/>
<evidence type="ECO:0000256" key="3">
    <source>
        <dbReference type="ARBA" id="ARBA00023002"/>
    </source>
</evidence>
<dbReference type="AlphaFoldDB" id="A0A418NRP2"/>
<organism evidence="8 9">
    <name type="scientific">Aurantiacibacter zhengii</name>
    <dbReference type="NCBI Taxonomy" id="2307003"/>
    <lineage>
        <taxon>Bacteria</taxon>
        <taxon>Pseudomonadati</taxon>
        <taxon>Pseudomonadota</taxon>
        <taxon>Alphaproteobacteria</taxon>
        <taxon>Sphingomonadales</taxon>
        <taxon>Erythrobacteraceae</taxon>
        <taxon>Aurantiacibacter</taxon>
    </lineage>
</organism>
<sequence>MTDLGSPVRERDTFDLGGAESGGCSSGDTLKDAARKAGKSEVLDRYEKDYPVGPHDQPQSMCPAFGSLRVGLRMRRTATVLSGSACCVYGLTFTSHFYGARRTVGYVPFSSETLVTGKLFEDIKEAVEGLADPENYDAIIVTNLCVPTASGVPLRLLKKQINGVRIIGIDVPGFGIPTHAEAKDVLAGAMLAYAREEASAGPVAAPRERSDRPTVTLLGEMFPADPVGIGMLLEPLGLAAGPVVPTREWRELYSALDCAAVAAIHPFYTASIREFQGAGRPVIGSAPVGAEGTAAWLDAIGSACGIKQETVDNAKDRFVAAIRGALAANPIRGRITVAGYEGSELLVARLLVESGAEVPYVGTACPRTQWSDPDREWLEAKGVRIQYRASLEQDIAAVDEFKPDLAIGTTPVVQHAKQKAIPALYFTNLISARPLMGPAGAGSLAQVINGALANRERFAAMEEFFGDVGSGDNAGIWENTPVAHPKFKQKYAAQNEAARKAAEAVGS</sequence>
<comment type="caution">
    <text evidence="8">The sequence shown here is derived from an EMBL/GenBank/DDBJ whole genome shotgun (WGS) entry which is preliminary data.</text>
</comment>
<feature type="region of interest" description="Disordered" evidence="6">
    <location>
        <begin position="1"/>
        <end position="38"/>
    </location>
</feature>
<name>A0A418NRP2_9SPHN</name>
<keyword evidence="9" id="KW-1185">Reference proteome</keyword>
<evidence type="ECO:0000256" key="2">
    <source>
        <dbReference type="ARBA" id="ARBA00022531"/>
    </source>
</evidence>
<comment type="pathway">
    <text evidence="1">Porphyrin-containing compound metabolism; bacteriochlorophyll biosynthesis.</text>
</comment>
<accession>A0A418NRP2</accession>
<dbReference type="GO" id="GO:0030494">
    <property type="term" value="P:bacteriochlorophyll biosynthetic process"/>
    <property type="evidence" value="ECO:0007669"/>
    <property type="project" value="UniProtKB-UniPathway"/>
</dbReference>
<dbReference type="SUPFAM" id="SSF53807">
    <property type="entry name" value="Helical backbone' metal receptor"/>
    <property type="match status" value="1"/>
</dbReference>
<keyword evidence="3 8" id="KW-0560">Oxidoreductase</keyword>
<dbReference type="InterPro" id="IPR010245">
    <property type="entry name" value="BchY"/>
</dbReference>
<dbReference type="EMBL" id="QXFL01000004">
    <property type="protein sequence ID" value="RIV85595.1"/>
    <property type="molecule type" value="Genomic_DNA"/>
</dbReference>
<dbReference type="InterPro" id="IPR050293">
    <property type="entry name" value="LIPOR_BchN/ChlN"/>
</dbReference>
<evidence type="ECO:0000256" key="4">
    <source>
        <dbReference type="ARBA" id="ARBA00023171"/>
    </source>
</evidence>
<dbReference type="Gene3D" id="3.40.50.1980">
    <property type="entry name" value="Nitrogenase molybdenum iron protein domain"/>
    <property type="match status" value="2"/>
</dbReference>
<dbReference type="InterPro" id="IPR016209">
    <property type="entry name" value="Protochlorophyllide_Rdtase"/>
</dbReference>
<gene>
    <name evidence="8" type="primary">bchY</name>
    <name evidence="8" type="ORF">D2V07_09590</name>
</gene>
<proteinExistence type="predicted"/>
<dbReference type="OrthoDB" id="5754220at2"/>
<dbReference type="Pfam" id="PF00148">
    <property type="entry name" value="Oxidored_nitro"/>
    <property type="match status" value="1"/>
</dbReference>
<dbReference type="GO" id="GO:0016020">
    <property type="term" value="C:membrane"/>
    <property type="evidence" value="ECO:0007669"/>
    <property type="project" value="InterPro"/>
</dbReference>
<dbReference type="CDD" id="cd01980">
    <property type="entry name" value="Chlide_reductase_Y"/>
    <property type="match status" value="1"/>
</dbReference>
<protein>
    <submittedName>
        <fullName evidence="8">Chlorophyllide a reductase subunit Y</fullName>
        <ecNumber evidence="8">1.3.7.15</ecNumber>
    </submittedName>
</protein>
<dbReference type="GO" id="GO:0016731">
    <property type="term" value="F:oxidoreductase activity, acting on iron-sulfur proteins as donors, NAD or NADP as acceptor"/>
    <property type="evidence" value="ECO:0007669"/>
    <property type="project" value="InterPro"/>
</dbReference>
<feature type="compositionally biased region" description="Basic and acidic residues" evidence="6">
    <location>
        <begin position="29"/>
        <end position="38"/>
    </location>
</feature>
<evidence type="ECO:0000256" key="1">
    <source>
        <dbReference type="ARBA" id="ARBA00004800"/>
    </source>
</evidence>
<keyword evidence="5" id="KW-0077">Bacteriochlorophyll biosynthesis</keyword>
<dbReference type="Proteomes" id="UP000286576">
    <property type="component" value="Unassembled WGS sequence"/>
</dbReference>
<evidence type="ECO:0000256" key="6">
    <source>
        <dbReference type="SAM" id="MobiDB-lite"/>
    </source>
</evidence>